<proteinExistence type="predicted"/>
<dbReference type="EMBL" id="AMRL01000024">
    <property type="protein sequence ID" value="EKE70903.1"/>
    <property type="molecule type" value="Genomic_DNA"/>
</dbReference>
<dbReference type="RefSeq" id="WP_008945645.1">
    <property type="nucleotide sequence ID" value="NZ_AMRL01000024.1"/>
</dbReference>
<dbReference type="SUPFAM" id="SSF55166">
    <property type="entry name" value="Hedgehog/DD-peptidase"/>
    <property type="match status" value="1"/>
</dbReference>
<dbReference type="Gene3D" id="3.30.1380.10">
    <property type="match status" value="1"/>
</dbReference>
<feature type="domain" description="Peptidase M15A C-terminal" evidence="1">
    <location>
        <begin position="17"/>
        <end position="106"/>
    </location>
</feature>
<dbReference type="Proteomes" id="UP000006746">
    <property type="component" value="Unassembled WGS sequence"/>
</dbReference>
<sequence length="147" mass="16309">MPNYIVPVFIDWSLYPSFTPAELACRDSGLLQFHPGFLASLQSLRDAFGRPMVPTSGCRSRAYNDRPRAQGGVGGHPRSLHVADDPVHADKGQLGCLAVDIRTPDAAWRGDLFACAWRMGWSVGWGRGFLHLDRRDFIGLAKTSFDY</sequence>
<keyword evidence="3" id="KW-1185">Reference proteome</keyword>
<evidence type="ECO:0000313" key="3">
    <source>
        <dbReference type="Proteomes" id="UP000006746"/>
    </source>
</evidence>
<dbReference type="InterPro" id="IPR009045">
    <property type="entry name" value="Zn_M74/Hedgehog-like"/>
</dbReference>
<protein>
    <recommendedName>
        <fullName evidence="1">Peptidase M15A C-terminal domain-containing protein</fullName>
    </recommendedName>
</protein>
<name>K2J747_9PROT</name>
<dbReference type="eggNOG" id="ENOG50349S5">
    <property type="taxonomic scope" value="Bacteria"/>
</dbReference>
<organism evidence="2 3">
    <name type="scientific">Oceanibaculum indicum P24</name>
    <dbReference type="NCBI Taxonomy" id="1207063"/>
    <lineage>
        <taxon>Bacteria</taxon>
        <taxon>Pseudomonadati</taxon>
        <taxon>Pseudomonadota</taxon>
        <taxon>Alphaproteobacteria</taxon>
        <taxon>Rhodospirillales</taxon>
        <taxon>Oceanibaculaceae</taxon>
        <taxon>Oceanibaculum</taxon>
    </lineage>
</organism>
<accession>K2J747</accession>
<reference evidence="2 3" key="1">
    <citation type="journal article" date="2012" name="J. Bacteriol.">
        <title>Genome Sequence of Oceanibaculum indicum Type Strain P24.</title>
        <authorList>
            <person name="Lai Q."/>
            <person name="Shao Z."/>
        </authorList>
    </citation>
    <scope>NUCLEOTIDE SEQUENCE [LARGE SCALE GENOMIC DNA]</scope>
    <source>
        <strain evidence="2 3">P24</strain>
    </source>
</reference>
<gene>
    <name evidence="2" type="ORF">P24_15209</name>
</gene>
<dbReference type="Pfam" id="PF08291">
    <property type="entry name" value="Peptidase_M15_3"/>
    <property type="match status" value="1"/>
</dbReference>
<evidence type="ECO:0000259" key="1">
    <source>
        <dbReference type="Pfam" id="PF08291"/>
    </source>
</evidence>
<comment type="caution">
    <text evidence="2">The sequence shown here is derived from an EMBL/GenBank/DDBJ whole genome shotgun (WGS) entry which is preliminary data.</text>
</comment>
<dbReference type="AlphaFoldDB" id="K2J747"/>
<evidence type="ECO:0000313" key="2">
    <source>
        <dbReference type="EMBL" id="EKE70903.1"/>
    </source>
</evidence>
<dbReference type="STRING" id="1207063.P24_15209"/>
<dbReference type="InterPro" id="IPR013230">
    <property type="entry name" value="Peptidase_M15A_C"/>
</dbReference>